<dbReference type="RefSeq" id="WP_346820385.1">
    <property type="nucleotide sequence ID" value="NZ_JBDKWZ010000003.1"/>
</dbReference>
<dbReference type="Gene3D" id="3.40.50.720">
    <property type="entry name" value="NAD(P)-binding Rossmann-like Domain"/>
    <property type="match status" value="1"/>
</dbReference>
<dbReference type="InterPro" id="IPR036291">
    <property type="entry name" value="NAD(P)-bd_dom_sf"/>
</dbReference>
<sequence>MKKQKVTVIGLGAMGTALAKAFLNAGHTTTVWNRSPEKARPLVAEGANLANSLEEAVEASPLIVICVLNYKVLRKIIEPVGEALEGRTLVSLTNDTPEKAREMAVWTQENNIQYLDGSVLVPVPVIGSAESLILYSGPKGVYDTYLSTLKALGGRPTYLGEEHGIAALYDMGMMNIFFTSLSGVLHSYALVGSDGVAAKQFLPFAKEVFAVAGSFLEEFAENVDGKHYPGDLDNITMEAAGIEHILEASRHRGMDVGVLNGLKTVYDRAIAAGYGANGMPSAIEGMKTNGKAQ</sequence>
<dbReference type="PANTHER" id="PTHR43580:SF2">
    <property type="entry name" value="CYTOKINE-LIKE NUCLEAR FACTOR N-PAC"/>
    <property type="match status" value="1"/>
</dbReference>
<evidence type="ECO:0000256" key="2">
    <source>
        <dbReference type="SAM" id="SignalP"/>
    </source>
</evidence>
<keyword evidence="2" id="KW-0732">Signal</keyword>
<dbReference type="Proteomes" id="UP001403385">
    <property type="component" value="Unassembled WGS sequence"/>
</dbReference>
<organism evidence="5 6">
    <name type="scientific">Rapidithrix thailandica</name>
    <dbReference type="NCBI Taxonomy" id="413964"/>
    <lineage>
        <taxon>Bacteria</taxon>
        <taxon>Pseudomonadati</taxon>
        <taxon>Bacteroidota</taxon>
        <taxon>Cytophagia</taxon>
        <taxon>Cytophagales</taxon>
        <taxon>Flammeovirgaceae</taxon>
        <taxon>Rapidithrix</taxon>
    </lineage>
</organism>
<dbReference type="PANTHER" id="PTHR43580">
    <property type="entry name" value="OXIDOREDUCTASE GLYR1-RELATED"/>
    <property type="match status" value="1"/>
</dbReference>
<keyword evidence="1" id="KW-0560">Oxidoreductase</keyword>
<gene>
    <name evidence="5" type="ORF">AAG747_06755</name>
</gene>
<dbReference type="AlphaFoldDB" id="A0AAW9S179"/>
<dbReference type="InterPro" id="IPR015815">
    <property type="entry name" value="HIBADH-related"/>
</dbReference>
<dbReference type="InterPro" id="IPR006115">
    <property type="entry name" value="6PGDH_NADP-bd"/>
</dbReference>
<dbReference type="Gene3D" id="1.10.1040.10">
    <property type="entry name" value="N-(1-d-carboxylethyl)-l-norvaline Dehydrogenase, domain 2"/>
    <property type="match status" value="1"/>
</dbReference>
<evidence type="ECO:0000259" key="4">
    <source>
        <dbReference type="Pfam" id="PF21761"/>
    </source>
</evidence>
<dbReference type="InterPro" id="IPR048666">
    <property type="entry name" value="RedAm-like_C"/>
</dbReference>
<evidence type="ECO:0000256" key="1">
    <source>
        <dbReference type="ARBA" id="ARBA00023002"/>
    </source>
</evidence>
<dbReference type="Pfam" id="PF21761">
    <property type="entry name" value="RedAm-like_C"/>
    <property type="match status" value="1"/>
</dbReference>
<protein>
    <submittedName>
        <fullName evidence="5">NAD(P)-binding domain-containing protein</fullName>
    </submittedName>
</protein>
<dbReference type="InterPro" id="IPR051265">
    <property type="entry name" value="HIBADH-related_NP60_sf"/>
</dbReference>
<dbReference type="GO" id="GO:0050661">
    <property type="term" value="F:NADP binding"/>
    <property type="evidence" value="ECO:0007669"/>
    <property type="project" value="InterPro"/>
</dbReference>
<comment type="caution">
    <text evidence="5">The sequence shown here is derived from an EMBL/GenBank/DDBJ whole genome shotgun (WGS) entry which is preliminary data.</text>
</comment>
<dbReference type="GO" id="GO:0016491">
    <property type="term" value="F:oxidoreductase activity"/>
    <property type="evidence" value="ECO:0007669"/>
    <property type="project" value="UniProtKB-KW"/>
</dbReference>
<feature type="domain" description="NADPH-dependent reductive aminase-like C-terminal" evidence="4">
    <location>
        <begin position="162"/>
        <end position="287"/>
    </location>
</feature>
<dbReference type="Pfam" id="PF03446">
    <property type="entry name" value="NAD_binding_2"/>
    <property type="match status" value="1"/>
</dbReference>
<keyword evidence="6" id="KW-1185">Reference proteome</keyword>
<proteinExistence type="predicted"/>
<reference evidence="5 6" key="1">
    <citation type="submission" date="2024-04" db="EMBL/GenBank/DDBJ databases">
        <title>Novel genus in family Flammeovirgaceae.</title>
        <authorList>
            <person name="Nguyen T.H."/>
            <person name="Vuong T.Q."/>
            <person name="Le H."/>
            <person name="Kim S.-G."/>
        </authorList>
    </citation>
    <scope>NUCLEOTIDE SEQUENCE [LARGE SCALE GENOMIC DNA]</scope>
    <source>
        <strain evidence="5 6">JCM 23209</strain>
    </source>
</reference>
<evidence type="ECO:0000313" key="5">
    <source>
        <dbReference type="EMBL" id="MEN7547598.1"/>
    </source>
</evidence>
<dbReference type="SUPFAM" id="SSF51735">
    <property type="entry name" value="NAD(P)-binding Rossmann-fold domains"/>
    <property type="match status" value="1"/>
</dbReference>
<feature type="chain" id="PRO_5043499887" evidence="2">
    <location>
        <begin position="20"/>
        <end position="293"/>
    </location>
</feature>
<evidence type="ECO:0000313" key="6">
    <source>
        <dbReference type="Proteomes" id="UP001403385"/>
    </source>
</evidence>
<evidence type="ECO:0000259" key="3">
    <source>
        <dbReference type="Pfam" id="PF03446"/>
    </source>
</evidence>
<dbReference type="InterPro" id="IPR013328">
    <property type="entry name" value="6PGD_dom2"/>
</dbReference>
<dbReference type="PIRSF" id="PIRSF000103">
    <property type="entry name" value="HIBADH"/>
    <property type="match status" value="1"/>
</dbReference>
<name>A0AAW9S179_9BACT</name>
<accession>A0AAW9S179</accession>
<dbReference type="EMBL" id="JBDKWZ010000003">
    <property type="protein sequence ID" value="MEN7547598.1"/>
    <property type="molecule type" value="Genomic_DNA"/>
</dbReference>
<feature type="domain" description="6-phosphogluconate dehydrogenase NADP-binding" evidence="3">
    <location>
        <begin position="5"/>
        <end position="160"/>
    </location>
</feature>
<feature type="signal peptide" evidence="2">
    <location>
        <begin position="1"/>
        <end position="19"/>
    </location>
</feature>